<sequence>MRFITGLLMILSMIFLLPVTSTALSSDSPSIEESFESYDGVVIGSIDAVYKKNSSNNYVRVKVEKSYKGVEKDWIIFEEDVSWGQRTEEGSTYILFLDEQIRTWENPLCSPSKVISDTSEENEFLKDQKTLALKEVEKPDKPINTSWFLLGGGVLFIGGLFGLVAYQVSKN</sequence>
<keyword evidence="2" id="KW-0732">Signal</keyword>
<protein>
    <recommendedName>
        <fullName evidence="5">CbiN domain protein</fullName>
    </recommendedName>
</protein>
<keyword evidence="4" id="KW-1185">Reference proteome</keyword>
<evidence type="ECO:0000313" key="3">
    <source>
        <dbReference type="EMBL" id="PKR77140.1"/>
    </source>
</evidence>
<gene>
    <name evidence="3" type="ORF">CEY16_10370</name>
</gene>
<feature type="signal peptide" evidence="2">
    <location>
        <begin position="1"/>
        <end position="25"/>
    </location>
</feature>
<keyword evidence="1" id="KW-0472">Membrane</keyword>
<feature type="chain" id="PRO_5039076269" description="CbiN domain protein" evidence="2">
    <location>
        <begin position="26"/>
        <end position="171"/>
    </location>
</feature>
<evidence type="ECO:0000256" key="1">
    <source>
        <dbReference type="SAM" id="Phobius"/>
    </source>
</evidence>
<dbReference type="RefSeq" id="WP_101331943.1">
    <property type="nucleotide sequence ID" value="NZ_PJNH01000003.1"/>
</dbReference>
<feature type="transmembrane region" description="Helical" evidence="1">
    <location>
        <begin position="147"/>
        <end position="166"/>
    </location>
</feature>
<comment type="caution">
    <text evidence="3">The sequence shown here is derived from an EMBL/GenBank/DDBJ whole genome shotgun (WGS) entry which is preliminary data.</text>
</comment>
<reference evidence="3 4" key="1">
    <citation type="submission" date="2017-06" db="EMBL/GenBank/DDBJ databases">
        <title>the draft geome sequence of Illustriluteabacillus marina B3227.</title>
        <authorList>
            <person name="He R.-H."/>
            <person name="Du Z.-J."/>
        </authorList>
    </citation>
    <scope>NUCLEOTIDE SEQUENCE [LARGE SCALE GENOMIC DNA]</scope>
    <source>
        <strain evidence="3 4">B3227</strain>
    </source>
</reference>
<dbReference type="Proteomes" id="UP000243524">
    <property type="component" value="Unassembled WGS sequence"/>
</dbReference>
<keyword evidence="1" id="KW-1133">Transmembrane helix</keyword>
<evidence type="ECO:0008006" key="5">
    <source>
        <dbReference type="Google" id="ProtNLM"/>
    </source>
</evidence>
<proteinExistence type="predicted"/>
<dbReference type="OrthoDB" id="2428517at2"/>
<organism evidence="3 4">
    <name type="scientific">Halalkalibacillus sediminis</name>
    <dbReference type="NCBI Taxonomy" id="2018042"/>
    <lineage>
        <taxon>Bacteria</taxon>
        <taxon>Bacillati</taxon>
        <taxon>Bacillota</taxon>
        <taxon>Bacilli</taxon>
        <taxon>Bacillales</taxon>
        <taxon>Bacillaceae</taxon>
        <taxon>Halalkalibacillus</taxon>
    </lineage>
</organism>
<dbReference type="EMBL" id="PJNH01000003">
    <property type="protein sequence ID" value="PKR77140.1"/>
    <property type="molecule type" value="Genomic_DNA"/>
</dbReference>
<accession>A0A2I0QSQ4</accession>
<dbReference type="AlphaFoldDB" id="A0A2I0QSQ4"/>
<keyword evidence="1" id="KW-0812">Transmembrane</keyword>
<evidence type="ECO:0000256" key="2">
    <source>
        <dbReference type="SAM" id="SignalP"/>
    </source>
</evidence>
<name>A0A2I0QSQ4_9BACI</name>
<evidence type="ECO:0000313" key="4">
    <source>
        <dbReference type="Proteomes" id="UP000243524"/>
    </source>
</evidence>